<keyword evidence="13" id="KW-0472">Membrane</keyword>
<evidence type="ECO:0000256" key="13">
    <source>
        <dbReference type="SAM" id="Phobius"/>
    </source>
</evidence>
<keyword evidence="5" id="KW-0256">Endoplasmic reticulum</keyword>
<dbReference type="Pfam" id="PF00106">
    <property type="entry name" value="adh_short"/>
    <property type="match status" value="1"/>
</dbReference>
<evidence type="ECO:0000313" key="15">
    <source>
        <dbReference type="Proteomes" id="UP001153954"/>
    </source>
</evidence>
<sequence>MIFYIAIVIIVLILIFAFLLNQNLEKKIVYKNLKSRHVVITGGSSGIGKAVAIEAAKLGAHVTVVGRDLQKLILSVTEITSHCIPYSGQKIQYVSLDVTADYDLIEKSLSKLEADIGPIFMLINCAGMCICGQFEKMKVEDIKQMIDLNYFGTAYPTRYVLPGMKKRNEGSIVFVSTEAALLGIYGYSAYGAAKWAVRGLAESIFMELVGTNVRLTLAFPPDTDTPGFKNEELTKPKETKLISGSGGLHTPEEVGSKMLKDAMKGKAYSVFGLSGHLLSIMYCGTIDSVTQVLLQIFSLGLLRAVMIGILLSFHKIVREGLKEKEVADNEKEKKL</sequence>
<dbReference type="GO" id="GO:0030148">
    <property type="term" value="P:sphingolipid biosynthetic process"/>
    <property type="evidence" value="ECO:0007669"/>
    <property type="project" value="InterPro"/>
</dbReference>
<dbReference type="CDD" id="cd08939">
    <property type="entry name" value="KDSR-like_SDR_c"/>
    <property type="match status" value="1"/>
</dbReference>
<evidence type="ECO:0000256" key="7">
    <source>
        <dbReference type="ARBA" id="ARBA00022919"/>
    </source>
</evidence>
<protein>
    <recommendedName>
        <fullName evidence="10">3-dehydrosphinganine reductase</fullName>
        <ecNumber evidence="10">1.1.1.102</ecNumber>
    </recommendedName>
</protein>
<comment type="similarity">
    <text evidence="4">Belongs to the short-chain dehydrogenases/reductases (SDR) family.</text>
</comment>
<dbReference type="InterPro" id="IPR002347">
    <property type="entry name" value="SDR_fam"/>
</dbReference>
<name>A0AAU9TFL0_EUPED</name>
<dbReference type="InterPro" id="IPR036291">
    <property type="entry name" value="NAD(P)-bd_dom_sf"/>
</dbReference>
<evidence type="ECO:0000256" key="3">
    <source>
        <dbReference type="ARBA" id="ARBA00004991"/>
    </source>
</evidence>
<dbReference type="PANTHER" id="PTHR43550">
    <property type="entry name" value="3-KETODIHYDROSPHINGOSINE REDUCTASE"/>
    <property type="match status" value="1"/>
</dbReference>
<feature type="transmembrane region" description="Helical" evidence="13">
    <location>
        <begin position="267"/>
        <end position="286"/>
    </location>
</feature>
<keyword evidence="15" id="KW-1185">Reference proteome</keyword>
<organism evidence="14 15">
    <name type="scientific">Euphydryas editha</name>
    <name type="common">Edith's checkerspot</name>
    <dbReference type="NCBI Taxonomy" id="104508"/>
    <lineage>
        <taxon>Eukaryota</taxon>
        <taxon>Metazoa</taxon>
        <taxon>Ecdysozoa</taxon>
        <taxon>Arthropoda</taxon>
        <taxon>Hexapoda</taxon>
        <taxon>Insecta</taxon>
        <taxon>Pterygota</taxon>
        <taxon>Neoptera</taxon>
        <taxon>Endopterygota</taxon>
        <taxon>Lepidoptera</taxon>
        <taxon>Glossata</taxon>
        <taxon>Ditrysia</taxon>
        <taxon>Papilionoidea</taxon>
        <taxon>Nymphalidae</taxon>
        <taxon>Nymphalinae</taxon>
        <taxon>Euphydryas</taxon>
    </lineage>
</organism>
<dbReference type="EMBL" id="CAKOGL010000003">
    <property type="protein sequence ID" value="CAH2084767.1"/>
    <property type="molecule type" value="Genomic_DNA"/>
</dbReference>
<comment type="catalytic activity">
    <reaction evidence="12">
        <text>sphinganine + NADP(+) = 3-oxosphinganine + NADPH + H(+)</text>
        <dbReference type="Rhea" id="RHEA:22640"/>
        <dbReference type="ChEBI" id="CHEBI:15378"/>
        <dbReference type="ChEBI" id="CHEBI:57783"/>
        <dbReference type="ChEBI" id="CHEBI:57817"/>
        <dbReference type="ChEBI" id="CHEBI:58299"/>
        <dbReference type="ChEBI" id="CHEBI:58349"/>
        <dbReference type="EC" id="1.1.1.102"/>
    </reaction>
    <physiologicalReaction direction="right-to-left" evidence="12">
        <dbReference type="Rhea" id="RHEA:22642"/>
    </physiologicalReaction>
</comment>
<proteinExistence type="inferred from homology"/>
<keyword evidence="13" id="KW-1133">Transmembrane helix</keyword>
<feature type="transmembrane region" description="Helical" evidence="13">
    <location>
        <begin position="6"/>
        <end position="24"/>
    </location>
</feature>
<evidence type="ECO:0000256" key="8">
    <source>
        <dbReference type="ARBA" id="ARBA00023002"/>
    </source>
</evidence>
<evidence type="ECO:0000256" key="1">
    <source>
        <dbReference type="ARBA" id="ARBA00004240"/>
    </source>
</evidence>
<keyword evidence="9" id="KW-0443">Lipid metabolism</keyword>
<feature type="transmembrane region" description="Helical" evidence="13">
    <location>
        <begin position="292"/>
        <end position="313"/>
    </location>
</feature>
<evidence type="ECO:0000256" key="4">
    <source>
        <dbReference type="ARBA" id="ARBA00006484"/>
    </source>
</evidence>
<dbReference type="AlphaFoldDB" id="A0AAU9TFL0"/>
<evidence type="ECO:0000256" key="2">
    <source>
        <dbReference type="ARBA" id="ARBA00004760"/>
    </source>
</evidence>
<dbReference type="FunFam" id="3.40.50.720:FF:000165">
    <property type="entry name" value="3-ketodihydrosphingosine reductase"/>
    <property type="match status" value="1"/>
</dbReference>
<dbReference type="Proteomes" id="UP001153954">
    <property type="component" value="Unassembled WGS sequence"/>
</dbReference>
<evidence type="ECO:0000256" key="6">
    <source>
        <dbReference type="ARBA" id="ARBA00022857"/>
    </source>
</evidence>
<keyword evidence="6" id="KW-0521">NADP</keyword>
<dbReference type="EC" id="1.1.1.102" evidence="10"/>
<comment type="subcellular location">
    <subcellularLocation>
        <location evidence="1">Endoplasmic reticulum</location>
    </subcellularLocation>
</comment>
<comment type="function">
    <text evidence="11">Catalyzes the reduction of 3'-oxosphinganine (3-ketodihydrosphingosine/KDS) to sphinganine (dihydrosphingosine/DHS), the second step of de novo sphingolipid biosynthesis.</text>
</comment>
<gene>
    <name evidence="14" type="ORF">EEDITHA_LOCUS1306</name>
</gene>
<evidence type="ECO:0000256" key="10">
    <source>
        <dbReference type="ARBA" id="ARBA00026112"/>
    </source>
</evidence>
<comment type="pathway">
    <text evidence="3">Sphingolipid metabolism.</text>
</comment>
<dbReference type="GO" id="GO:0006666">
    <property type="term" value="P:3-keto-sphinganine metabolic process"/>
    <property type="evidence" value="ECO:0007669"/>
    <property type="project" value="InterPro"/>
</dbReference>
<dbReference type="InterPro" id="IPR045022">
    <property type="entry name" value="KDSR-like"/>
</dbReference>
<accession>A0AAU9TFL0</accession>
<dbReference type="PRINTS" id="PR00081">
    <property type="entry name" value="GDHRDH"/>
</dbReference>
<keyword evidence="13" id="KW-0812">Transmembrane</keyword>
<comment type="pathway">
    <text evidence="2">Lipid metabolism; sphingolipid metabolism.</text>
</comment>
<keyword evidence="7" id="KW-0746">Sphingolipid metabolism</keyword>
<evidence type="ECO:0000256" key="9">
    <source>
        <dbReference type="ARBA" id="ARBA00023098"/>
    </source>
</evidence>
<dbReference type="PANTHER" id="PTHR43550:SF3">
    <property type="entry name" value="3-KETODIHYDROSPHINGOSINE REDUCTASE"/>
    <property type="match status" value="1"/>
</dbReference>
<dbReference type="SUPFAM" id="SSF51735">
    <property type="entry name" value="NAD(P)-binding Rossmann-fold domains"/>
    <property type="match status" value="1"/>
</dbReference>
<dbReference type="GO" id="GO:0047560">
    <property type="term" value="F:3-dehydrosphinganine reductase activity"/>
    <property type="evidence" value="ECO:0007669"/>
    <property type="project" value="UniProtKB-EC"/>
</dbReference>
<evidence type="ECO:0000313" key="14">
    <source>
        <dbReference type="EMBL" id="CAH2084767.1"/>
    </source>
</evidence>
<dbReference type="GO" id="GO:0005789">
    <property type="term" value="C:endoplasmic reticulum membrane"/>
    <property type="evidence" value="ECO:0007669"/>
    <property type="project" value="TreeGrafter"/>
</dbReference>
<keyword evidence="8" id="KW-0560">Oxidoreductase</keyword>
<dbReference type="Gene3D" id="3.40.50.720">
    <property type="entry name" value="NAD(P)-binding Rossmann-like Domain"/>
    <property type="match status" value="1"/>
</dbReference>
<evidence type="ECO:0000256" key="11">
    <source>
        <dbReference type="ARBA" id="ARBA00044737"/>
    </source>
</evidence>
<reference evidence="14" key="1">
    <citation type="submission" date="2022-03" db="EMBL/GenBank/DDBJ databases">
        <authorList>
            <person name="Tunstrom K."/>
        </authorList>
    </citation>
    <scope>NUCLEOTIDE SEQUENCE</scope>
</reference>
<evidence type="ECO:0000256" key="5">
    <source>
        <dbReference type="ARBA" id="ARBA00022824"/>
    </source>
</evidence>
<comment type="caution">
    <text evidence="14">The sequence shown here is derived from an EMBL/GenBank/DDBJ whole genome shotgun (WGS) entry which is preliminary data.</text>
</comment>
<evidence type="ECO:0000256" key="12">
    <source>
        <dbReference type="ARBA" id="ARBA00048930"/>
    </source>
</evidence>